<dbReference type="eggNOG" id="KOG3105">
    <property type="taxonomic scope" value="Eukaryota"/>
</dbReference>
<dbReference type="HOGENOM" id="CLU_1411349_0_0_1"/>
<dbReference type="Pfam" id="PF03184">
    <property type="entry name" value="DDE_1"/>
    <property type="match status" value="1"/>
</dbReference>
<name>H3H5Q8_PHYRM</name>
<evidence type="ECO:0000313" key="3">
    <source>
        <dbReference type="EnsemblProtists" id="Phyra85985"/>
    </source>
</evidence>
<evidence type="ECO:0000313" key="4">
    <source>
        <dbReference type="Proteomes" id="UP000005238"/>
    </source>
</evidence>
<proteinExistence type="predicted"/>
<dbReference type="EnsemblProtists" id="Phyra85985">
    <property type="protein sequence ID" value="Phyra85985"/>
    <property type="gene ID" value="Phyra85985"/>
</dbReference>
<dbReference type="Proteomes" id="UP000005238">
    <property type="component" value="Unassembled WGS sequence"/>
</dbReference>
<dbReference type="InParanoid" id="H3H5Q8"/>
<dbReference type="PANTHER" id="PTHR19303:SF73">
    <property type="entry name" value="PROTEIN PDC2"/>
    <property type="match status" value="1"/>
</dbReference>
<dbReference type="InterPro" id="IPR050863">
    <property type="entry name" value="CenT-Element_Derived"/>
</dbReference>
<dbReference type="InterPro" id="IPR004875">
    <property type="entry name" value="DDE_SF_endonuclease_dom"/>
</dbReference>
<organism evidence="3 4">
    <name type="scientific">Phytophthora ramorum</name>
    <name type="common">Sudden oak death agent</name>
    <dbReference type="NCBI Taxonomy" id="164328"/>
    <lineage>
        <taxon>Eukaryota</taxon>
        <taxon>Sar</taxon>
        <taxon>Stramenopiles</taxon>
        <taxon>Oomycota</taxon>
        <taxon>Peronosporomycetes</taxon>
        <taxon>Peronosporales</taxon>
        <taxon>Peronosporaceae</taxon>
        <taxon>Phytophthora</taxon>
    </lineage>
</organism>
<keyword evidence="4" id="KW-1185">Reference proteome</keyword>
<protein>
    <recommendedName>
        <fullName evidence="2">DDE-1 domain-containing protein</fullName>
    </recommendedName>
</protein>
<evidence type="ECO:0000259" key="2">
    <source>
        <dbReference type="Pfam" id="PF03184"/>
    </source>
</evidence>
<accession>H3H5Q8</accession>
<sequence>MAPTIMSKAYGDGKRRKPLKETSEALEERLWEWIQKAEALNELTDLYSPEDVYNMDETRLCYAMAPARSICTKTARGVKKKKTRITLTLTAYADGSDTLPALFFEFLPPNTTAFLQPMDGGIIAAFKRAYRGKQLRWAYEKVKRGEELKKDVYTVDQLQAMQWSKEIWLELRAERDKEDTSYGTDVDLEDIII</sequence>
<reference evidence="3" key="2">
    <citation type="submission" date="2015-06" db="UniProtKB">
        <authorList>
            <consortium name="EnsemblProtists"/>
        </authorList>
    </citation>
    <scope>IDENTIFICATION</scope>
    <source>
        <strain evidence="3">Pr102</strain>
    </source>
</reference>
<dbReference type="GO" id="GO:0003676">
    <property type="term" value="F:nucleic acid binding"/>
    <property type="evidence" value="ECO:0007669"/>
    <property type="project" value="InterPro"/>
</dbReference>
<dbReference type="STRING" id="164328.H3H5Q8"/>
<reference evidence="4" key="1">
    <citation type="journal article" date="2006" name="Science">
        <title>Phytophthora genome sequences uncover evolutionary origins and mechanisms of pathogenesis.</title>
        <authorList>
            <person name="Tyler B.M."/>
            <person name="Tripathy S."/>
            <person name="Zhang X."/>
            <person name="Dehal P."/>
            <person name="Jiang R.H."/>
            <person name="Aerts A."/>
            <person name="Arredondo F.D."/>
            <person name="Baxter L."/>
            <person name="Bensasson D."/>
            <person name="Beynon J.L."/>
            <person name="Chapman J."/>
            <person name="Damasceno C.M."/>
            <person name="Dorrance A.E."/>
            <person name="Dou D."/>
            <person name="Dickerman A.W."/>
            <person name="Dubchak I.L."/>
            <person name="Garbelotto M."/>
            <person name="Gijzen M."/>
            <person name="Gordon S.G."/>
            <person name="Govers F."/>
            <person name="Grunwald N.J."/>
            <person name="Huang W."/>
            <person name="Ivors K.L."/>
            <person name="Jones R.W."/>
            <person name="Kamoun S."/>
            <person name="Krampis K."/>
            <person name="Lamour K.H."/>
            <person name="Lee M.K."/>
            <person name="McDonald W.H."/>
            <person name="Medina M."/>
            <person name="Meijer H.J."/>
            <person name="Nordberg E.K."/>
            <person name="Maclean D.J."/>
            <person name="Ospina-Giraldo M.D."/>
            <person name="Morris P.F."/>
            <person name="Phuntumart V."/>
            <person name="Putnam N.H."/>
            <person name="Rash S."/>
            <person name="Rose J.K."/>
            <person name="Sakihama Y."/>
            <person name="Salamov A.A."/>
            <person name="Savidor A."/>
            <person name="Scheuring C.F."/>
            <person name="Smith B.M."/>
            <person name="Sobral B.W."/>
            <person name="Terry A."/>
            <person name="Torto-Alalibo T.A."/>
            <person name="Win J."/>
            <person name="Xu Z."/>
            <person name="Zhang H."/>
            <person name="Grigoriev I.V."/>
            <person name="Rokhsar D.S."/>
            <person name="Boore J.L."/>
        </authorList>
    </citation>
    <scope>NUCLEOTIDE SEQUENCE [LARGE SCALE GENOMIC DNA]</scope>
    <source>
        <strain evidence="4">Pr102</strain>
    </source>
</reference>
<feature type="region of interest" description="Disordered" evidence="1">
    <location>
        <begin position="1"/>
        <end position="21"/>
    </location>
</feature>
<dbReference type="PANTHER" id="PTHR19303">
    <property type="entry name" value="TRANSPOSON"/>
    <property type="match status" value="1"/>
</dbReference>
<feature type="domain" description="DDE-1" evidence="2">
    <location>
        <begin position="106"/>
        <end position="166"/>
    </location>
</feature>
<dbReference type="AlphaFoldDB" id="H3H5Q8"/>
<evidence type="ECO:0000256" key="1">
    <source>
        <dbReference type="SAM" id="MobiDB-lite"/>
    </source>
</evidence>
<dbReference type="EMBL" id="DS566397">
    <property type="status" value="NOT_ANNOTATED_CDS"/>
    <property type="molecule type" value="Genomic_DNA"/>
</dbReference>